<dbReference type="AlphaFoldDB" id="A0AAD7CC88"/>
<evidence type="ECO:0000313" key="4">
    <source>
        <dbReference type="Proteomes" id="UP001221142"/>
    </source>
</evidence>
<evidence type="ECO:0000313" key="3">
    <source>
        <dbReference type="EMBL" id="KAJ7644638.1"/>
    </source>
</evidence>
<proteinExistence type="predicted"/>
<name>A0AAD7CC88_9AGAR</name>
<evidence type="ECO:0000256" key="1">
    <source>
        <dbReference type="SAM" id="MobiDB-lite"/>
    </source>
</evidence>
<reference evidence="3" key="1">
    <citation type="submission" date="2023-03" db="EMBL/GenBank/DDBJ databases">
        <title>Massive genome expansion in bonnet fungi (Mycena s.s.) driven by repeated elements and novel gene families across ecological guilds.</title>
        <authorList>
            <consortium name="Lawrence Berkeley National Laboratory"/>
            <person name="Harder C.B."/>
            <person name="Miyauchi S."/>
            <person name="Viragh M."/>
            <person name="Kuo A."/>
            <person name="Thoen E."/>
            <person name="Andreopoulos B."/>
            <person name="Lu D."/>
            <person name="Skrede I."/>
            <person name="Drula E."/>
            <person name="Henrissat B."/>
            <person name="Morin E."/>
            <person name="Kohler A."/>
            <person name="Barry K."/>
            <person name="LaButti K."/>
            <person name="Morin E."/>
            <person name="Salamov A."/>
            <person name="Lipzen A."/>
            <person name="Mereny Z."/>
            <person name="Hegedus B."/>
            <person name="Baldrian P."/>
            <person name="Stursova M."/>
            <person name="Weitz H."/>
            <person name="Taylor A."/>
            <person name="Grigoriev I.V."/>
            <person name="Nagy L.G."/>
            <person name="Martin F."/>
            <person name="Kauserud H."/>
        </authorList>
    </citation>
    <scope>NUCLEOTIDE SEQUENCE</scope>
    <source>
        <strain evidence="3">9284</strain>
    </source>
</reference>
<organism evidence="3 4">
    <name type="scientific">Roridomyces roridus</name>
    <dbReference type="NCBI Taxonomy" id="1738132"/>
    <lineage>
        <taxon>Eukaryota</taxon>
        <taxon>Fungi</taxon>
        <taxon>Dikarya</taxon>
        <taxon>Basidiomycota</taxon>
        <taxon>Agaricomycotina</taxon>
        <taxon>Agaricomycetes</taxon>
        <taxon>Agaricomycetidae</taxon>
        <taxon>Agaricales</taxon>
        <taxon>Marasmiineae</taxon>
        <taxon>Mycenaceae</taxon>
        <taxon>Roridomyces</taxon>
    </lineage>
</organism>
<evidence type="ECO:0000256" key="2">
    <source>
        <dbReference type="SAM" id="SignalP"/>
    </source>
</evidence>
<dbReference type="EMBL" id="JARKIF010000003">
    <property type="protein sequence ID" value="KAJ7644638.1"/>
    <property type="molecule type" value="Genomic_DNA"/>
</dbReference>
<feature type="signal peptide" evidence="2">
    <location>
        <begin position="1"/>
        <end position="28"/>
    </location>
</feature>
<sequence length="233" mass="25661">MQRMSCPSIEGVPVVLFLFLLEHFVTHPLEESLQRPWTSRAFSSRRRCPHRYAFAHALPAEYPFCSFSRRTKRDDVDRRHLSSSCRASPSSSPTPGSAFWHVFLPPACLLTYNLIPPPAFQRFPTSPHPTAIRSEHAHPARTQTRPDPSAVTGAGDGQDAAGDSLHDFESSGLDPRIWAATARLSRSSSVAHRRSHAPKALPRLTAACVLHVLVCSLSGSCSRSSPPIGKGHW</sequence>
<feature type="region of interest" description="Disordered" evidence="1">
    <location>
        <begin position="124"/>
        <end position="166"/>
    </location>
</feature>
<feature type="chain" id="PRO_5042279168" evidence="2">
    <location>
        <begin position="29"/>
        <end position="233"/>
    </location>
</feature>
<comment type="caution">
    <text evidence="3">The sequence shown here is derived from an EMBL/GenBank/DDBJ whole genome shotgun (WGS) entry which is preliminary data.</text>
</comment>
<protein>
    <submittedName>
        <fullName evidence="3">Uncharacterized protein</fullName>
    </submittedName>
</protein>
<keyword evidence="2" id="KW-0732">Signal</keyword>
<keyword evidence="4" id="KW-1185">Reference proteome</keyword>
<accession>A0AAD7CC88</accession>
<gene>
    <name evidence="3" type="ORF">FB45DRAFT_298334</name>
</gene>
<dbReference type="Proteomes" id="UP001221142">
    <property type="component" value="Unassembled WGS sequence"/>
</dbReference>